<evidence type="ECO:0000256" key="1">
    <source>
        <dbReference type="SAM" id="MobiDB-lite"/>
    </source>
</evidence>
<gene>
    <name evidence="2" type="ORF">BS47DRAFT_1386229</name>
</gene>
<dbReference type="Proteomes" id="UP000886523">
    <property type="component" value="Unassembled WGS sequence"/>
</dbReference>
<name>A0A9P6DIY3_9AGAM</name>
<sequence>MARFINPKPQAPTRRNDKAEFGKTSGWVPKIMLVGYEDPIESCFCGSEDPSHQAYGSVLTAGGRTRLVPAECWIKQNNSTTREVTFSWRSEPPYGGILFPKACDPSSTASLPPPLQRDLLQSDAELVGDQGGANPNPEERSSRTQVMRGQARFRGKQIFSGYDWILWISAPLVLSTLQDDGTFGMGNHWLKAHRQ</sequence>
<proteinExistence type="predicted"/>
<evidence type="ECO:0000313" key="2">
    <source>
        <dbReference type="EMBL" id="KAF9504472.1"/>
    </source>
</evidence>
<reference evidence="2" key="1">
    <citation type="journal article" date="2020" name="Nat. Commun.">
        <title>Large-scale genome sequencing of mycorrhizal fungi provides insights into the early evolution of symbiotic traits.</title>
        <authorList>
            <person name="Miyauchi S."/>
            <person name="Kiss E."/>
            <person name="Kuo A."/>
            <person name="Drula E."/>
            <person name="Kohler A."/>
            <person name="Sanchez-Garcia M."/>
            <person name="Morin E."/>
            <person name="Andreopoulos B."/>
            <person name="Barry K.W."/>
            <person name="Bonito G."/>
            <person name="Buee M."/>
            <person name="Carver A."/>
            <person name="Chen C."/>
            <person name="Cichocki N."/>
            <person name="Clum A."/>
            <person name="Culley D."/>
            <person name="Crous P.W."/>
            <person name="Fauchery L."/>
            <person name="Girlanda M."/>
            <person name="Hayes R.D."/>
            <person name="Keri Z."/>
            <person name="LaButti K."/>
            <person name="Lipzen A."/>
            <person name="Lombard V."/>
            <person name="Magnuson J."/>
            <person name="Maillard F."/>
            <person name="Murat C."/>
            <person name="Nolan M."/>
            <person name="Ohm R.A."/>
            <person name="Pangilinan J."/>
            <person name="Pereira M.F."/>
            <person name="Perotto S."/>
            <person name="Peter M."/>
            <person name="Pfister S."/>
            <person name="Riley R."/>
            <person name="Sitrit Y."/>
            <person name="Stielow J.B."/>
            <person name="Szollosi G."/>
            <person name="Zifcakova L."/>
            <person name="Stursova M."/>
            <person name="Spatafora J.W."/>
            <person name="Tedersoo L."/>
            <person name="Vaario L.M."/>
            <person name="Yamada A."/>
            <person name="Yan M."/>
            <person name="Wang P."/>
            <person name="Xu J."/>
            <person name="Bruns T."/>
            <person name="Baldrian P."/>
            <person name="Vilgalys R."/>
            <person name="Dunand C."/>
            <person name="Henrissat B."/>
            <person name="Grigoriev I.V."/>
            <person name="Hibbett D."/>
            <person name="Nagy L.G."/>
            <person name="Martin F.M."/>
        </authorList>
    </citation>
    <scope>NUCLEOTIDE SEQUENCE</scope>
    <source>
        <strain evidence="2">UP504</strain>
    </source>
</reference>
<protein>
    <submittedName>
        <fullName evidence="2">Uncharacterized protein</fullName>
    </submittedName>
</protein>
<comment type="caution">
    <text evidence="2">The sequence shown here is derived from an EMBL/GenBank/DDBJ whole genome shotgun (WGS) entry which is preliminary data.</text>
</comment>
<dbReference type="EMBL" id="MU129222">
    <property type="protein sequence ID" value="KAF9504472.1"/>
    <property type="molecule type" value="Genomic_DNA"/>
</dbReference>
<accession>A0A9P6DIY3</accession>
<dbReference type="AlphaFoldDB" id="A0A9P6DIY3"/>
<evidence type="ECO:0000313" key="3">
    <source>
        <dbReference type="Proteomes" id="UP000886523"/>
    </source>
</evidence>
<feature type="region of interest" description="Disordered" evidence="1">
    <location>
        <begin position="126"/>
        <end position="145"/>
    </location>
</feature>
<feature type="region of interest" description="Disordered" evidence="1">
    <location>
        <begin position="1"/>
        <end position="21"/>
    </location>
</feature>
<keyword evidence="3" id="KW-1185">Reference proteome</keyword>
<organism evidence="2 3">
    <name type="scientific">Hydnum rufescens UP504</name>
    <dbReference type="NCBI Taxonomy" id="1448309"/>
    <lineage>
        <taxon>Eukaryota</taxon>
        <taxon>Fungi</taxon>
        <taxon>Dikarya</taxon>
        <taxon>Basidiomycota</taxon>
        <taxon>Agaricomycotina</taxon>
        <taxon>Agaricomycetes</taxon>
        <taxon>Cantharellales</taxon>
        <taxon>Hydnaceae</taxon>
        <taxon>Hydnum</taxon>
    </lineage>
</organism>